<accession>A0A2X3VFH1</accession>
<dbReference type="OrthoDB" id="2232762at2"/>
<dbReference type="AlphaFoldDB" id="A0A2X3VFH1"/>
<reference evidence="2 3" key="1">
    <citation type="submission" date="2018-06" db="EMBL/GenBank/DDBJ databases">
        <authorList>
            <consortium name="Pathogen Informatics"/>
            <person name="Doyle S."/>
        </authorList>
    </citation>
    <scope>NUCLEOTIDE SEQUENCE [LARGE SCALE GENOMIC DNA]</scope>
    <source>
        <strain evidence="2 3">NCTC12278</strain>
    </source>
</reference>
<dbReference type="STRING" id="1123303.GCA_000372425_00340"/>
<gene>
    <name evidence="2" type="ORF">NCTC12278_00809</name>
</gene>
<dbReference type="EMBL" id="LS483343">
    <property type="protein sequence ID" value="SQF40194.1"/>
    <property type="molecule type" value="Genomic_DNA"/>
</dbReference>
<keyword evidence="3" id="KW-1185">Reference proteome</keyword>
<dbReference type="Proteomes" id="UP000249495">
    <property type="component" value="Chromosome 1"/>
</dbReference>
<proteinExistence type="predicted"/>
<dbReference type="KEGG" id="sfer:NCTC12278_00809"/>
<dbReference type="InterPro" id="IPR053941">
    <property type="entry name" value="Csm6_HEPN"/>
</dbReference>
<keyword evidence="2" id="KW-0418">Kinase</keyword>
<name>A0A2X3VFH1_9STRE</name>
<evidence type="ECO:0000259" key="1">
    <source>
        <dbReference type="Pfam" id="PF09659"/>
    </source>
</evidence>
<feature type="domain" description="Csm6 HEPN" evidence="1">
    <location>
        <begin position="78"/>
        <end position="247"/>
    </location>
</feature>
<protein>
    <submittedName>
        <fullName evidence="2">Putative kinase</fullName>
    </submittedName>
</protein>
<organism evidence="2 3">
    <name type="scientific">Streptococcus ferus</name>
    <dbReference type="NCBI Taxonomy" id="1345"/>
    <lineage>
        <taxon>Bacteria</taxon>
        <taxon>Bacillati</taxon>
        <taxon>Bacillota</taxon>
        <taxon>Bacilli</taxon>
        <taxon>Lactobacillales</taxon>
        <taxon>Streptococcaceae</taxon>
        <taxon>Streptococcus</taxon>
    </lineage>
</organism>
<evidence type="ECO:0000313" key="3">
    <source>
        <dbReference type="Proteomes" id="UP000249495"/>
    </source>
</evidence>
<dbReference type="GO" id="GO:0016301">
    <property type="term" value="F:kinase activity"/>
    <property type="evidence" value="ECO:0007669"/>
    <property type="project" value="UniProtKB-KW"/>
</dbReference>
<dbReference type="RefSeq" id="WP_018029670.1">
    <property type="nucleotide sequence ID" value="NZ_JBCLUB010000001.1"/>
</dbReference>
<sequence length="252" mass="29824">MTDQTTIDILLDVYAYHHSFTIAKTQPDFPPDKLFLLELLKERRELNVDFLFANRAKIQRLEEKYGIVLICNPYEEELLANYILDLETKVRNDTIIDFVRSVSPILYRLFMRLLISQIPDLLDYIHDTKNDQYDTWKFERMHQSENSFVQQFVSQKRDSRLTSRSLVEFILLTDLSDEIKATVQSLRQFEKNVRNPLAHLIKAFDEEELYRTTGFSSQVFLEQIINLARMTGVVYDVDTFYFDQVNAILKAN</sequence>
<dbReference type="Pfam" id="PF09659">
    <property type="entry name" value="Cas_Csm6_HEPN"/>
    <property type="match status" value="1"/>
</dbReference>
<keyword evidence="2" id="KW-0808">Transferase</keyword>
<evidence type="ECO:0000313" key="2">
    <source>
        <dbReference type="EMBL" id="SQF40194.1"/>
    </source>
</evidence>